<organism evidence="7 8">
    <name type="scientific">Paenibacillus mucilaginosus K02</name>
    <dbReference type="NCBI Taxonomy" id="997761"/>
    <lineage>
        <taxon>Bacteria</taxon>
        <taxon>Bacillati</taxon>
        <taxon>Bacillota</taxon>
        <taxon>Bacilli</taxon>
        <taxon>Bacillales</taxon>
        <taxon>Paenibacillaceae</taxon>
        <taxon>Paenibacillus</taxon>
    </lineage>
</organism>
<dbReference type="KEGG" id="pmw:B2K_02855"/>
<feature type="transmembrane region" description="Helical" evidence="6">
    <location>
        <begin position="43"/>
        <end position="63"/>
    </location>
</feature>
<dbReference type="OrthoDB" id="513492at2"/>
<keyword evidence="2" id="KW-1003">Cell membrane</keyword>
<evidence type="ECO:0000313" key="8">
    <source>
        <dbReference type="Proteomes" id="UP000007392"/>
    </source>
</evidence>
<dbReference type="Proteomes" id="UP000007392">
    <property type="component" value="Chromosome"/>
</dbReference>
<comment type="subcellular location">
    <subcellularLocation>
        <location evidence="1">Cell membrane</location>
        <topology evidence="1">Multi-pass membrane protein</topology>
    </subcellularLocation>
</comment>
<dbReference type="InterPro" id="IPR000390">
    <property type="entry name" value="Small_drug/metabolite_transptr"/>
</dbReference>
<dbReference type="SUPFAM" id="SSF103481">
    <property type="entry name" value="Multidrug resistance efflux transporter EmrE"/>
    <property type="match status" value="1"/>
</dbReference>
<evidence type="ECO:0000256" key="6">
    <source>
        <dbReference type="SAM" id="Phobius"/>
    </source>
</evidence>
<evidence type="ECO:0000256" key="1">
    <source>
        <dbReference type="ARBA" id="ARBA00004651"/>
    </source>
</evidence>
<feature type="transmembrane region" description="Helical" evidence="6">
    <location>
        <begin position="70"/>
        <end position="90"/>
    </location>
</feature>
<sequence length="115" mass="12583">MKSAILILLNIILLVTGQAVWKIGVTKTPLGGTRNLLELILSPWIIGGGVLYAVATGIWLYLLSRFPLSFLYPMQSLAYVLGIVISVLIFKEVVPLTRWVGVGVVMVGIYLISKQ</sequence>
<evidence type="ECO:0000256" key="5">
    <source>
        <dbReference type="ARBA" id="ARBA00023136"/>
    </source>
</evidence>
<keyword evidence="3 6" id="KW-0812">Transmembrane</keyword>
<dbReference type="PANTHER" id="PTHR30561">
    <property type="entry name" value="SMR FAMILY PROTON-DEPENDENT DRUG EFFLUX TRANSPORTER SUGE"/>
    <property type="match status" value="1"/>
</dbReference>
<evidence type="ECO:0000256" key="3">
    <source>
        <dbReference type="ARBA" id="ARBA00022692"/>
    </source>
</evidence>
<keyword evidence="4 6" id="KW-1133">Transmembrane helix</keyword>
<evidence type="ECO:0000256" key="2">
    <source>
        <dbReference type="ARBA" id="ARBA00022475"/>
    </source>
</evidence>
<keyword evidence="5 6" id="KW-0472">Membrane</keyword>
<feature type="transmembrane region" description="Helical" evidence="6">
    <location>
        <begin position="96"/>
        <end position="113"/>
    </location>
</feature>
<proteinExistence type="predicted"/>
<gene>
    <name evidence="7" type="ORF">B2K_02855</name>
</gene>
<evidence type="ECO:0000313" key="7">
    <source>
        <dbReference type="EMBL" id="AFH59674.1"/>
    </source>
</evidence>
<dbReference type="GO" id="GO:0005886">
    <property type="term" value="C:plasma membrane"/>
    <property type="evidence" value="ECO:0007669"/>
    <property type="project" value="UniProtKB-SubCell"/>
</dbReference>
<dbReference type="Gene3D" id="1.10.3730.20">
    <property type="match status" value="1"/>
</dbReference>
<dbReference type="InterPro" id="IPR037185">
    <property type="entry name" value="EmrE-like"/>
</dbReference>
<dbReference type="AlphaFoldDB" id="I0BBC7"/>
<name>I0BBC7_9BACL</name>
<reference evidence="7 8" key="1">
    <citation type="submission" date="2013-06" db="EMBL/GenBank/DDBJ databases">
        <title>Complete genome sequence of Paenibacillus mucilaginosus K02.</title>
        <authorList>
            <person name="Xiao B."/>
            <person name="Sun L."/>
            <person name="Xiao L."/>
            <person name="Lian B."/>
        </authorList>
    </citation>
    <scope>NUCLEOTIDE SEQUENCE [LARGE SCALE GENOMIC DNA]</scope>
    <source>
        <strain evidence="7 8">K02</strain>
    </source>
</reference>
<dbReference type="GO" id="GO:0022857">
    <property type="term" value="F:transmembrane transporter activity"/>
    <property type="evidence" value="ECO:0007669"/>
    <property type="project" value="InterPro"/>
</dbReference>
<dbReference type="HOGENOM" id="CLU_131462_0_0_9"/>
<dbReference type="EMBL" id="CP003422">
    <property type="protein sequence ID" value="AFH59674.1"/>
    <property type="molecule type" value="Genomic_DNA"/>
</dbReference>
<evidence type="ECO:0000256" key="4">
    <source>
        <dbReference type="ARBA" id="ARBA00022989"/>
    </source>
</evidence>
<dbReference type="PANTHER" id="PTHR30561:SF9">
    <property type="entry name" value="4-AMINO-4-DEOXY-L-ARABINOSE-PHOSPHOUNDECAPRENOL FLIPPASE SUBUNIT ARNF-RELATED"/>
    <property type="match status" value="1"/>
</dbReference>
<protein>
    <submittedName>
        <fullName evidence="7">Membrane protein</fullName>
    </submittedName>
</protein>
<accession>I0BBC7</accession>